<gene>
    <name evidence="2" type="ORF">D3Y59_12750</name>
</gene>
<dbReference type="AlphaFoldDB" id="A0A3B7RF03"/>
<evidence type="ECO:0000313" key="2">
    <source>
        <dbReference type="EMBL" id="AYA37836.1"/>
    </source>
</evidence>
<dbReference type="Proteomes" id="UP000262802">
    <property type="component" value="Chromosome"/>
</dbReference>
<sequence>MNQDLLDALQRIADRVPEIDAERQYWFIRTNRGKFYDDFHYSNSVGIGYNLVSWPQIKKALDHEPNPYNELVKAIIAKYPEEFDNKTIGKPAGLFFRFFEEMKAGDVVVMPTSGSSKYAFGVVTDGAPFEVDSASFDDEEIYRKRRPVRWIVEKDFYDLDSNLYQAFRAPQALSKLNQYASFIDREMHALYTKNGKTHFRLNIDSEGAINGNDYFPMGSILLQLAEEFRLSAGIDEAFREIDVRQNVQSKGVLEFISKNKMLTVFLVCASYFALDKGDLEITETGVKVHMESGQLTHELLGFYKEYHKQENINTILSGKMSKVDAKLTLDALRIVEGKEPASQASDSASAGKADTTKTASLTSGKTSATLASSSKPASPADEKQEKQ</sequence>
<proteinExistence type="predicted"/>
<name>A0A3B7RF03_9BACT</name>
<keyword evidence="3" id="KW-1185">Reference proteome</keyword>
<evidence type="ECO:0000256" key="1">
    <source>
        <dbReference type="SAM" id="MobiDB-lite"/>
    </source>
</evidence>
<protein>
    <submittedName>
        <fullName evidence="2">Uncharacterized protein</fullName>
    </submittedName>
</protein>
<evidence type="ECO:0000313" key="3">
    <source>
        <dbReference type="Proteomes" id="UP000262802"/>
    </source>
</evidence>
<reference evidence="2 3" key="1">
    <citation type="submission" date="2018-09" db="EMBL/GenBank/DDBJ databases">
        <title>Hymenobacter medium sp. nov., isolated from R2A medium.</title>
        <authorList>
            <person name="Yingchao G."/>
        </authorList>
    </citation>
    <scope>NUCLEOTIDE SEQUENCE [LARGE SCALE GENOMIC DNA]</scope>
    <source>
        <strain evidence="3">sh-6</strain>
    </source>
</reference>
<organism evidence="2 3">
    <name type="scientific">Hymenobacter oligotrophus</name>
    <dbReference type="NCBI Taxonomy" id="2319843"/>
    <lineage>
        <taxon>Bacteria</taxon>
        <taxon>Pseudomonadati</taxon>
        <taxon>Bacteroidota</taxon>
        <taxon>Cytophagia</taxon>
        <taxon>Cytophagales</taxon>
        <taxon>Hymenobacteraceae</taxon>
        <taxon>Hymenobacter</taxon>
    </lineage>
</organism>
<dbReference type="OrthoDB" id="2328079at2"/>
<dbReference type="RefSeq" id="WP_119445396.1">
    <property type="nucleotide sequence ID" value="NZ_CP032317.1"/>
</dbReference>
<dbReference type="KEGG" id="hyh:D3Y59_12750"/>
<feature type="compositionally biased region" description="Polar residues" evidence="1">
    <location>
        <begin position="356"/>
        <end position="376"/>
    </location>
</feature>
<accession>A0A3B7RF03</accession>
<feature type="region of interest" description="Disordered" evidence="1">
    <location>
        <begin position="339"/>
        <end position="387"/>
    </location>
</feature>
<dbReference type="EMBL" id="CP032317">
    <property type="protein sequence ID" value="AYA37836.1"/>
    <property type="molecule type" value="Genomic_DNA"/>
</dbReference>